<sequence length="198" mass="22965">MVDCYVNVDAHMNIADNVHLPLVIETTHVTTKATQMPQAEYQTDELIQERVLDLKHIERNEVSPNEDVQVLDMNSFVPDRVVDNSISPPISVTLSHPAKSCAKSKKPKIKLEEDRKDVQYLMNQERLLSRRYMRLNMHMLRLRLHMDLEQIERIEVGPNEDVQVLEMSILYFVTMIPPCRSEPTLSMHHPPSQDMSIP</sequence>
<comment type="caution">
    <text evidence="1">The sequence shown here is derived from an EMBL/GenBank/DDBJ whole genome shotgun (WGS) entry which is preliminary data.</text>
</comment>
<evidence type="ECO:0000313" key="2">
    <source>
        <dbReference type="Proteomes" id="UP001630127"/>
    </source>
</evidence>
<protein>
    <submittedName>
        <fullName evidence="1">Uncharacterized protein</fullName>
    </submittedName>
</protein>
<dbReference type="EMBL" id="JBJUIK010000016">
    <property type="protein sequence ID" value="KAL3500785.1"/>
    <property type="molecule type" value="Genomic_DNA"/>
</dbReference>
<name>A0ABD2Y4P1_9GENT</name>
<accession>A0ABD2Y4P1</accession>
<dbReference type="AlphaFoldDB" id="A0ABD2Y4P1"/>
<organism evidence="1 2">
    <name type="scientific">Cinchona calisaya</name>
    <dbReference type="NCBI Taxonomy" id="153742"/>
    <lineage>
        <taxon>Eukaryota</taxon>
        <taxon>Viridiplantae</taxon>
        <taxon>Streptophyta</taxon>
        <taxon>Embryophyta</taxon>
        <taxon>Tracheophyta</taxon>
        <taxon>Spermatophyta</taxon>
        <taxon>Magnoliopsida</taxon>
        <taxon>eudicotyledons</taxon>
        <taxon>Gunneridae</taxon>
        <taxon>Pentapetalae</taxon>
        <taxon>asterids</taxon>
        <taxon>lamiids</taxon>
        <taxon>Gentianales</taxon>
        <taxon>Rubiaceae</taxon>
        <taxon>Cinchonoideae</taxon>
        <taxon>Cinchoneae</taxon>
        <taxon>Cinchona</taxon>
    </lineage>
</organism>
<dbReference type="Proteomes" id="UP001630127">
    <property type="component" value="Unassembled WGS sequence"/>
</dbReference>
<gene>
    <name evidence="1" type="ORF">ACH5RR_039878</name>
</gene>
<reference evidence="1 2" key="1">
    <citation type="submission" date="2024-11" db="EMBL/GenBank/DDBJ databases">
        <title>A near-complete genome assembly of Cinchona calisaya.</title>
        <authorList>
            <person name="Lian D.C."/>
            <person name="Zhao X.W."/>
            <person name="Wei L."/>
        </authorList>
    </citation>
    <scope>NUCLEOTIDE SEQUENCE [LARGE SCALE GENOMIC DNA]</scope>
    <source>
        <tissue evidence="1">Nenye</tissue>
    </source>
</reference>
<evidence type="ECO:0000313" key="1">
    <source>
        <dbReference type="EMBL" id="KAL3500785.1"/>
    </source>
</evidence>
<proteinExistence type="predicted"/>
<keyword evidence="2" id="KW-1185">Reference proteome</keyword>